<dbReference type="Pfam" id="PF01869">
    <property type="entry name" value="BcrAD_BadFG"/>
    <property type="match status" value="1"/>
</dbReference>
<protein>
    <submittedName>
        <fullName evidence="2">BadF/BadG/BcrA/BcrD ATPase family</fullName>
    </submittedName>
</protein>
<evidence type="ECO:0000313" key="2">
    <source>
        <dbReference type="EMBL" id="SUU87218.1"/>
    </source>
</evidence>
<evidence type="ECO:0000313" key="3">
    <source>
        <dbReference type="Proteomes" id="UP000254701"/>
    </source>
</evidence>
<dbReference type="SUPFAM" id="SSF53067">
    <property type="entry name" value="Actin-like ATPase domain"/>
    <property type="match status" value="2"/>
</dbReference>
<dbReference type="RefSeq" id="WP_115729755.1">
    <property type="nucleotide sequence ID" value="NZ_BAAAVY010000033.1"/>
</dbReference>
<gene>
    <name evidence="2" type="ORF">NCTC10684_00410</name>
</gene>
<dbReference type="CDD" id="cd24082">
    <property type="entry name" value="ASKHA_NBD_GspK-like"/>
    <property type="match status" value="1"/>
</dbReference>
<dbReference type="Proteomes" id="UP000254701">
    <property type="component" value="Unassembled WGS sequence"/>
</dbReference>
<evidence type="ECO:0000259" key="1">
    <source>
        <dbReference type="Pfam" id="PF01869"/>
    </source>
</evidence>
<dbReference type="EMBL" id="UFSM01000001">
    <property type="protein sequence ID" value="SUU87218.1"/>
    <property type="molecule type" value="Genomic_DNA"/>
</dbReference>
<dbReference type="InterPro" id="IPR002731">
    <property type="entry name" value="ATPase_BadF"/>
</dbReference>
<name>A0A380WET8_AMIAI</name>
<dbReference type="AlphaFoldDB" id="A0A380WET8"/>
<reference evidence="2 3" key="1">
    <citation type="submission" date="2018-06" db="EMBL/GenBank/DDBJ databases">
        <authorList>
            <consortium name="Pathogen Informatics"/>
            <person name="Doyle S."/>
        </authorList>
    </citation>
    <scope>NUCLEOTIDE SEQUENCE [LARGE SCALE GENOMIC DNA]</scope>
    <source>
        <strain evidence="2 3">NCTC10684</strain>
    </source>
</reference>
<dbReference type="InterPro" id="IPR043129">
    <property type="entry name" value="ATPase_NBD"/>
</dbReference>
<proteinExistence type="predicted"/>
<dbReference type="PANTHER" id="PTHR43190">
    <property type="entry name" value="N-ACETYL-D-GLUCOSAMINE KINASE"/>
    <property type="match status" value="1"/>
</dbReference>
<dbReference type="PANTHER" id="PTHR43190:SF3">
    <property type="entry name" value="N-ACETYL-D-GLUCOSAMINE KINASE"/>
    <property type="match status" value="1"/>
</dbReference>
<feature type="domain" description="ATPase BadF/BadG/BcrA/BcrD type" evidence="1">
    <location>
        <begin position="5"/>
        <end position="253"/>
    </location>
</feature>
<dbReference type="OrthoDB" id="63487at2"/>
<accession>A0A380WET8</accession>
<sequence>MDLVLGIDGGGTGCRAALANASGDIIGRGRGGPANIRTDLAGACNNIVEAARQALVDAGQDPASIATVDAVLGLAGANVGDYKQRLEDMLPFRNSSVENDSLISLEGALGDHDGAIAALGTGTVYLGRRAGQFQPLGGWGFQIGDLGSGARIGRDLLQETLLVYDRIHAGSALTDVMLERFNSDPSDIVEFTTNAKPGDYGQFAPMVFEHAAKGDAVGQKLVDRAVADVEETLAVFDLTPNERLCLLGGLAGLYAPLLSKRYRAIMHPPLQDALGGAVQMALKKYGKAGGGHG</sequence>
<dbReference type="Gene3D" id="3.30.420.40">
    <property type="match status" value="2"/>
</dbReference>
<organism evidence="2 3">
    <name type="scientific">Aminobacter aminovorans</name>
    <name type="common">Chelatobacter heintzii</name>
    <dbReference type="NCBI Taxonomy" id="83263"/>
    <lineage>
        <taxon>Bacteria</taxon>
        <taxon>Pseudomonadati</taxon>
        <taxon>Pseudomonadota</taxon>
        <taxon>Alphaproteobacteria</taxon>
        <taxon>Hyphomicrobiales</taxon>
        <taxon>Phyllobacteriaceae</taxon>
        <taxon>Aminobacter</taxon>
    </lineage>
</organism>
<dbReference type="InterPro" id="IPR052519">
    <property type="entry name" value="Euk-type_GlcNAc_Kinase"/>
</dbReference>